<dbReference type="PANTHER" id="PTHR28538">
    <property type="entry name" value="INTEGRAL INNER NUCLEAR MEMBRANE PROTEIN IMA1"/>
    <property type="match status" value="1"/>
</dbReference>
<evidence type="ECO:0000313" key="9">
    <source>
        <dbReference type="EMBL" id="OJJ59354.1"/>
    </source>
</evidence>
<keyword evidence="10" id="KW-1185">Reference proteome</keyword>
<feature type="transmembrane region" description="Helical" evidence="7">
    <location>
        <begin position="589"/>
        <end position="610"/>
    </location>
</feature>
<evidence type="ECO:0000256" key="3">
    <source>
        <dbReference type="ARBA" id="ARBA00022989"/>
    </source>
</evidence>
<dbReference type="GO" id="GO:0044732">
    <property type="term" value="C:mitotic spindle pole body"/>
    <property type="evidence" value="ECO:0007669"/>
    <property type="project" value="TreeGrafter"/>
</dbReference>
<dbReference type="GO" id="GO:0034992">
    <property type="term" value="C:microtubule organizing center attachment site"/>
    <property type="evidence" value="ECO:0007669"/>
    <property type="project" value="TreeGrafter"/>
</dbReference>
<feature type="compositionally biased region" description="Polar residues" evidence="6">
    <location>
        <begin position="685"/>
        <end position="696"/>
    </location>
</feature>
<feature type="region of interest" description="Disordered" evidence="6">
    <location>
        <begin position="425"/>
        <end position="494"/>
    </location>
</feature>
<evidence type="ECO:0000256" key="6">
    <source>
        <dbReference type="SAM" id="MobiDB-lite"/>
    </source>
</evidence>
<feature type="region of interest" description="Disordered" evidence="6">
    <location>
        <begin position="827"/>
        <end position="871"/>
    </location>
</feature>
<dbReference type="InterPro" id="IPR042321">
    <property type="entry name" value="Ima1"/>
</dbReference>
<feature type="compositionally biased region" description="Polar residues" evidence="6">
    <location>
        <begin position="481"/>
        <end position="494"/>
    </location>
</feature>
<dbReference type="OrthoDB" id="5966927at2759"/>
<dbReference type="GO" id="GO:0071765">
    <property type="term" value="P:nuclear inner membrane organization"/>
    <property type="evidence" value="ECO:0007669"/>
    <property type="project" value="InterPro"/>
</dbReference>
<keyword evidence="4 7" id="KW-0472">Membrane</keyword>
<feature type="region of interest" description="Disordered" evidence="6">
    <location>
        <begin position="345"/>
        <end position="413"/>
    </location>
</feature>
<feature type="transmembrane region" description="Helical" evidence="7">
    <location>
        <begin position="622"/>
        <end position="640"/>
    </location>
</feature>
<feature type="region of interest" description="Disordered" evidence="6">
    <location>
        <begin position="527"/>
        <end position="549"/>
    </location>
</feature>
<dbReference type="Proteomes" id="UP000184356">
    <property type="component" value="Unassembled WGS sequence"/>
</dbReference>
<dbReference type="PANTHER" id="PTHR28538:SF1">
    <property type="entry name" value="INTEGRAL INNER NUCLEAR MEMBRANE PROTEIN IMA1"/>
    <property type="match status" value="1"/>
</dbReference>
<protein>
    <recommendedName>
        <fullName evidence="8">Ima1 N-terminal domain-containing protein</fullName>
    </recommendedName>
</protein>
<evidence type="ECO:0000256" key="7">
    <source>
        <dbReference type="SAM" id="Phobius"/>
    </source>
</evidence>
<evidence type="ECO:0000256" key="4">
    <source>
        <dbReference type="ARBA" id="ARBA00023136"/>
    </source>
</evidence>
<keyword evidence="5" id="KW-0539">Nucleus</keyword>
<keyword evidence="3 7" id="KW-1133">Transmembrane helix</keyword>
<dbReference type="GeneID" id="63762777"/>
<organism evidence="9 10">
    <name type="scientific">Aspergillus sydowii CBS 593.65</name>
    <dbReference type="NCBI Taxonomy" id="1036612"/>
    <lineage>
        <taxon>Eukaryota</taxon>
        <taxon>Fungi</taxon>
        <taxon>Dikarya</taxon>
        <taxon>Ascomycota</taxon>
        <taxon>Pezizomycotina</taxon>
        <taxon>Eurotiomycetes</taxon>
        <taxon>Eurotiomycetidae</taxon>
        <taxon>Eurotiales</taxon>
        <taxon>Aspergillaceae</taxon>
        <taxon>Aspergillus</taxon>
        <taxon>Aspergillus subgen. Nidulantes</taxon>
    </lineage>
</organism>
<evidence type="ECO:0000256" key="1">
    <source>
        <dbReference type="ARBA" id="ARBA00004473"/>
    </source>
</evidence>
<keyword evidence="2 7" id="KW-0812">Transmembrane</keyword>
<dbReference type="GO" id="GO:0005637">
    <property type="term" value="C:nuclear inner membrane"/>
    <property type="evidence" value="ECO:0007669"/>
    <property type="project" value="UniProtKB-SubCell"/>
</dbReference>
<feature type="region of interest" description="Disordered" evidence="6">
    <location>
        <begin position="679"/>
        <end position="743"/>
    </location>
</feature>
<feature type="transmembrane region" description="Helical" evidence="7">
    <location>
        <begin position="243"/>
        <end position="260"/>
    </location>
</feature>
<dbReference type="EMBL" id="KV878585">
    <property type="protein sequence ID" value="OJJ59354.1"/>
    <property type="molecule type" value="Genomic_DNA"/>
</dbReference>
<dbReference type="AlphaFoldDB" id="A0A1L9TIU3"/>
<feature type="transmembrane region" description="Helical" evidence="7">
    <location>
        <begin position="311"/>
        <end position="329"/>
    </location>
</feature>
<dbReference type="GO" id="GO:0034506">
    <property type="term" value="C:chromosome, centromeric core domain"/>
    <property type="evidence" value="ECO:0007669"/>
    <property type="project" value="TreeGrafter"/>
</dbReference>
<feature type="compositionally biased region" description="Polar residues" evidence="6">
    <location>
        <begin position="730"/>
        <end position="742"/>
    </location>
</feature>
<gene>
    <name evidence="9" type="ORF">ASPSYDRAFT_43696</name>
</gene>
<feature type="transmembrane region" description="Helical" evidence="7">
    <location>
        <begin position="281"/>
        <end position="299"/>
    </location>
</feature>
<accession>A0A1L9TIU3</accession>
<name>A0A1L9TIU3_9EURO</name>
<comment type="subcellular location">
    <subcellularLocation>
        <location evidence="1">Nucleus inner membrane</location>
        <topology evidence="1">Multi-pass membrane protein</topology>
    </subcellularLocation>
</comment>
<sequence>MAPLFSKRLSCFYCGGRSAQPNKRPVRKWQCKHCEAVNYLDENGEITDPPTAETNPNPPTPGPSSHFLEPADLGLTGSDLFCAQCVRNQHLFTSALASYLPPSDDPNYSAYEREYPQFRRNMEERYPQVCDNCEPRVKARIRQAGYEAKSDHLRRMMDRSKAGKAARRARQWSWKSLLVFVGALCYWASIAGQLAWDVTSALPIDEPLRDPDELRTTSFIAVVSRIRETLHTLRLPAHWPIDLEYHAGLSLVAGIFSLWWNPKLRLKIEGRGGRFVGLGEYYKIQLIVMVARCAFWAVLRNPSSSGLDANLPPALHLFMLLFMTLSVIISRRVVRYDTRPLVNWSESTPTATPSRKPEASLRPTTGAKQPFYTPHENSHQITPRFPVEKLATPRTGQEERAIPTPPPEVDDMDWTPSIQHNFRPVSTPHQRDQMSALTRPSPFHGSLPPAPVPPSWNLRSQPSQRQRPIEQVVERNPFHRSPTQPSVNWGRNTNSPDDVFAPPKFFPVTDHASTGLENLFDRAFSIKSPDNDEDNWQSPQQSNARPRPPRTANLPVALFSQCLRLGLLLVSLVAWNASQYELVSVPGDYIEVASLGCASLLAGFALLEGLKQPTIQWNGMELLVYVVEIAAAVHLGGYLPGAAVERHYFDRYGKLLLVFMIVKEALALLPVYRGVPAHPHKPGTLQEQPTRPSSPGDTVIEDSPRSGISRQSEYHGSFGSPPVTAPPPLSFSSTAGGSSFLTHQPEPQYQQYQLPFPSYDGTFHNNNRDHSFSLKSLKYQDANASDQDFDQDSDTETTMTTATGTTNNTIKNIRYGRDNTVQDTFFSPKRAELGPGLGSLSLDDGPSRRMTRSQSQKLQGQGSGFRRRGLR</sequence>
<dbReference type="STRING" id="1036612.A0A1L9TIU3"/>
<feature type="transmembrane region" description="Helical" evidence="7">
    <location>
        <begin position="177"/>
        <end position="196"/>
    </location>
</feature>
<evidence type="ECO:0000256" key="2">
    <source>
        <dbReference type="ARBA" id="ARBA00022692"/>
    </source>
</evidence>
<reference evidence="10" key="1">
    <citation type="journal article" date="2017" name="Genome Biol.">
        <title>Comparative genomics reveals high biological diversity and specific adaptations in the industrially and medically important fungal genus Aspergillus.</title>
        <authorList>
            <person name="de Vries R.P."/>
            <person name="Riley R."/>
            <person name="Wiebenga A."/>
            <person name="Aguilar-Osorio G."/>
            <person name="Amillis S."/>
            <person name="Uchima C.A."/>
            <person name="Anderluh G."/>
            <person name="Asadollahi M."/>
            <person name="Askin M."/>
            <person name="Barry K."/>
            <person name="Battaglia E."/>
            <person name="Bayram O."/>
            <person name="Benocci T."/>
            <person name="Braus-Stromeyer S.A."/>
            <person name="Caldana C."/>
            <person name="Canovas D."/>
            <person name="Cerqueira G.C."/>
            <person name="Chen F."/>
            <person name="Chen W."/>
            <person name="Choi C."/>
            <person name="Clum A."/>
            <person name="Dos Santos R.A."/>
            <person name="Damasio A.R."/>
            <person name="Diallinas G."/>
            <person name="Emri T."/>
            <person name="Fekete E."/>
            <person name="Flipphi M."/>
            <person name="Freyberg S."/>
            <person name="Gallo A."/>
            <person name="Gournas C."/>
            <person name="Habgood R."/>
            <person name="Hainaut M."/>
            <person name="Harispe M.L."/>
            <person name="Henrissat B."/>
            <person name="Hilden K.S."/>
            <person name="Hope R."/>
            <person name="Hossain A."/>
            <person name="Karabika E."/>
            <person name="Karaffa L."/>
            <person name="Karanyi Z."/>
            <person name="Krasevec N."/>
            <person name="Kuo A."/>
            <person name="Kusch H."/>
            <person name="LaButti K."/>
            <person name="Lagendijk E.L."/>
            <person name="Lapidus A."/>
            <person name="Levasseur A."/>
            <person name="Lindquist E."/>
            <person name="Lipzen A."/>
            <person name="Logrieco A.F."/>
            <person name="MacCabe A."/>
            <person name="Maekelae M.R."/>
            <person name="Malavazi I."/>
            <person name="Melin P."/>
            <person name="Meyer V."/>
            <person name="Mielnichuk N."/>
            <person name="Miskei M."/>
            <person name="Molnar A.P."/>
            <person name="Mule G."/>
            <person name="Ngan C.Y."/>
            <person name="Orejas M."/>
            <person name="Orosz E."/>
            <person name="Ouedraogo J.P."/>
            <person name="Overkamp K.M."/>
            <person name="Park H.-S."/>
            <person name="Perrone G."/>
            <person name="Piumi F."/>
            <person name="Punt P.J."/>
            <person name="Ram A.F."/>
            <person name="Ramon A."/>
            <person name="Rauscher S."/>
            <person name="Record E."/>
            <person name="Riano-Pachon D.M."/>
            <person name="Robert V."/>
            <person name="Roehrig J."/>
            <person name="Ruller R."/>
            <person name="Salamov A."/>
            <person name="Salih N.S."/>
            <person name="Samson R.A."/>
            <person name="Sandor E."/>
            <person name="Sanguinetti M."/>
            <person name="Schuetze T."/>
            <person name="Sepcic K."/>
            <person name="Shelest E."/>
            <person name="Sherlock G."/>
            <person name="Sophianopoulou V."/>
            <person name="Squina F.M."/>
            <person name="Sun H."/>
            <person name="Susca A."/>
            <person name="Todd R.B."/>
            <person name="Tsang A."/>
            <person name="Unkles S.E."/>
            <person name="van de Wiele N."/>
            <person name="van Rossen-Uffink D."/>
            <person name="Oliveira J.V."/>
            <person name="Vesth T.C."/>
            <person name="Visser J."/>
            <person name="Yu J.-H."/>
            <person name="Zhou M."/>
            <person name="Andersen M.R."/>
            <person name="Archer D.B."/>
            <person name="Baker S.E."/>
            <person name="Benoit I."/>
            <person name="Brakhage A.A."/>
            <person name="Braus G.H."/>
            <person name="Fischer R."/>
            <person name="Frisvad J.C."/>
            <person name="Goldman G.H."/>
            <person name="Houbraken J."/>
            <person name="Oakley B."/>
            <person name="Pocsi I."/>
            <person name="Scazzocchio C."/>
            <person name="Seiboth B."/>
            <person name="vanKuyk P.A."/>
            <person name="Wortman J."/>
            <person name="Dyer P.S."/>
            <person name="Grigoriev I.V."/>
        </authorList>
    </citation>
    <scope>NUCLEOTIDE SEQUENCE [LARGE SCALE GENOMIC DNA]</scope>
    <source>
        <strain evidence="10">CBS 593.65</strain>
    </source>
</reference>
<proteinExistence type="predicted"/>
<dbReference type="RefSeq" id="XP_040703160.1">
    <property type="nucleotide sequence ID" value="XM_040846704.1"/>
</dbReference>
<dbReference type="VEuPathDB" id="FungiDB:ASPSYDRAFT_43696"/>
<evidence type="ECO:0000256" key="5">
    <source>
        <dbReference type="ARBA" id="ARBA00023242"/>
    </source>
</evidence>
<dbReference type="InterPro" id="IPR018617">
    <property type="entry name" value="Ima1_N"/>
</dbReference>
<evidence type="ECO:0000313" key="10">
    <source>
        <dbReference type="Proteomes" id="UP000184356"/>
    </source>
</evidence>
<feature type="region of interest" description="Disordered" evidence="6">
    <location>
        <begin position="42"/>
        <end position="69"/>
    </location>
</feature>
<dbReference type="Pfam" id="PF09779">
    <property type="entry name" value="Ima1_N"/>
    <property type="match status" value="1"/>
</dbReference>
<evidence type="ECO:0000259" key="8">
    <source>
        <dbReference type="Pfam" id="PF09779"/>
    </source>
</evidence>
<feature type="compositionally biased region" description="Polar residues" evidence="6">
    <location>
        <begin position="457"/>
        <end position="466"/>
    </location>
</feature>
<feature type="domain" description="Ima1 N-terminal" evidence="8">
    <location>
        <begin position="9"/>
        <end position="137"/>
    </location>
</feature>
<feature type="transmembrane region" description="Helical" evidence="7">
    <location>
        <begin position="554"/>
        <end position="577"/>
    </location>
</feature>